<name>A0A1G6DV87_9BACT</name>
<dbReference type="GO" id="GO:0016301">
    <property type="term" value="F:kinase activity"/>
    <property type="evidence" value="ECO:0007669"/>
    <property type="project" value="UniProtKB-KW"/>
</dbReference>
<feature type="domain" description="APS kinase" evidence="2">
    <location>
        <begin position="41"/>
        <end position="81"/>
    </location>
</feature>
<reference evidence="3 4" key="1">
    <citation type="submission" date="2016-10" db="EMBL/GenBank/DDBJ databases">
        <authorList>
            <person name="de Groot N.N."/>
        </authorList>
    </citation>
    <scope>NUCLEOTIDE SEQUENCE [LARGE SCALE GENOMIC DNA]</scope>
    <source>
        <strain evidence="3 4">ASO4-2</strain>
    </source>
</reference>
<sequence length="81" mass="9034">MLNISQGYSSVLGIANESRNTVPYRDKVRREHLEKLLGQSSMVLWFTGLSGSGKSTIAHAVEERLHAMSRLTSIFDGDKVR</sequence>
<evidence type="ECO:0000313" key="3">
    <source>
        <dbReference type="EMBL" id="SDB49094.1"/>
    </source>
</evidence>
<organism evidence="3 4">
    <name type="scientific">Desulfonatronum thiosulfatophilum</name>
    <dbReference type="NCBI Taxonomy" id="617002"/>
    <lineage>
        <taxon>Bacteria</taxon>
        <taxon>Pseudomonadati</taxon>
        <taxon>Thermodesulfobacteriota</taxon>
        <taxon>Desulfovibrionia</taxon>
        <taxon>Desulfovibrionales</taxon>
        <taxon>Desulfonatronaceae</taxon>
        <taxon>Desulfonatronum</taxon>
    </lineage>
</organism>
<keyword evidence="3" id="KW-0418">Kinase</keyword>
<dbReference type="Proteomes" id="UP000198771">
    <property type="component" value="Unassembled WGS sequence"/>
</dbReference>
<keyword evidence="1" id="KW-0808">Transferase</keyword>
<dbReference type="OrthoDB" id="9804504at2"/>
<accession>A0A1G6DV87</accession>
<evidence type="ECO:0000259" key="2">
    <source>
        <dbReference type="Pfam" id="PF01583"/>
    </source>
</evidence>
<proteinExistence type="predicted"/>
<evidence type="ECO:0000256" key="1">
    <source>
        <dbReference type="ARBA" id="ARBA00022679"/>
    </source>
</evidence>
<dbReference type="AlphaFoldDB" id="A0A1G6DV87"/>
<keyword evidence="4" id="KW-1185">Reference proteome</keyword>
<evidence type="ECO:0000313" key="4">
    <source>
        <dbReference type="Proteomes" id="UP000198771"/>
    </source>
</evidence>
<dbReference type="SUPFAM" id="SSF52540">
    <property type="entry name" value="P-loop containing nucleoside triphosphate hydrolases"/>
    <property type="match status" value="1"/>
</dbReference>
<dbReference type="Pfam" id="PF01583">
    <property type="entry name" value="APS_kinase"/>
    <property type="match status" value="1"/>
</dbReference>
<dbReference type="EMBL" id="FMXO01000014">
    <property type="protein sequence ID" value="SDB49094.1"/>
    <property type="molecule type" value="Genomic_DNA"/>
</dbReference>
<dbReference type="STRING" id="617002.SAMN05660653_02393"/>
<dbReference type="InterPro" id="IPR059117">
    <property type="entry name" value="APS_kinase_dom"/>
</dbReference>
<dbReference type="InterPro" id="IPR027417">
    <property type="entry name" value="P-loop_NTPase"/>
</dbReference>
<gene>
    <name evidence="3" type="ORF">SAMN05660653_02393</name>
</gene>
<protein>
    <submittedName>
        <fullName evidence="3">Adenylylsulphate kinase</fullName>
    </submittedName>
</protein>
<dbReference type="Gene3D" id="3.40.50.300">
    <property type="entry name" value="P-loop containing nucleotide triphosphate hydrolases"/>
    <property type="match status" value="1"/>
</dbReference>